<dbReference type="PROSITE" id="PS51257">
    <property type="entry name" value="PROKAR_LIPOPROTEIN"/>
    <property type="match status" value="1"/>
</dbReference>
<evidence type="ECO:0000256" key="2">
    <source>
        <dbReference type="SAM" id="SignalP"/>
    </source>
</evidence>
<reference evidence="3 4" key="1">
    <citation type="journal article" date="2023" name="Genome Announc.">
        <title>Pan-Genome Analyses of the Genus Cohnella and Proposal of the Novel Species Cohnella silvisoli sp. nov., Isolated from Forest Soil.</title>
        <authorList>
            <person name="Wang C."/>
            <person name="Mao L."/>
            <person name="Bao G."/>
            <person name="Zhu H."/>
        </authorList>
    </citation>
    <scope>NUCLEOTIDE SEQUENCE [LARGE SCALE GENOMIC DNA]</scope>
    <source>
        <strain evidence="3 4">NL03-T5-1</strain>
    </source>
</reference>
<dbReference type="Proteomes" id="UP001493487">
    <property type="component" value="Unassembled WGS sequence"/>
</dbReference>
<evidence type="ECO:0000313" key="3">
    <source>
        <dbReference type="EMBL" id="MEQ4482126.1"/>
    </source>
</evidence>
<feature type="compositionally biased region" description="Polar residues" evidence="1">
    <location>
        <begin position="464"/>
        <end position="486"/>
    </location>
</feature>
<keyword evidence="2" id="KW-0732">Signal</keyword>
<proteinExistence type="predicted"/>
<evidence type="ECO:0000313" key="4">
    <source>
        <dbReference type="Proteomes" id="UP001493487"/>
    </source>
</evidence>
<protein>
    <submittedName>
        <fullName evidence="3">Extracellular solute-binding protein</fullName>
    </submittedName>
</protein>
<dbReference type="InterPro" id="IPR050490">
    <property type="entry name" value="Bact_solute-bd_prot1"/>
</dbReference>
<feature type="chain" id="PRO_5047222187" evidence="2">
    <location>
        <begin position="22"/>
        <end position="486"/>
    </location>
</feature>
<dbReference type="RefSeq" id="WP_232185207.1">
    <property type="nucleotide sequence ID" value="NZ_JAIOAP010000004.1"/>
</dbReference>
<feature type="compositionally biased region" description="Basic and acidic residues" evidence="1">
    <location>
        <begin position="452"/>
        <end position="462"/>
    </location>
</feature>
<dbReference type="Gene3D" id="3.40.190.10">
    <property type="entry name" value="Periplasmic binding protein-like II"/>
    <property type="match status" value="1"/>
</dbReference>
<organism evidence="3 4">
    <name type="scientific">Cohnella silvisoli</name>
    <dbReference type="NCBI Taxonomy" id="2873699"/>
    <lineage>
        <taxon>Bacteria</taxon>
        <taxon>Bacillati</taxon>
        <taxon>Bacillota</taxon>
        <taxon>Bacilli</taxon>
        <taxon>Bacillales</taxon>
        <taxon>Paenibacillaceae</taxon>
        <taxon>Cohnella</taxon>
    </lineage>
</organism>
<name>A0ABV1KR93_9BACL</name>
<sequence>MSRNRIAMFILFITLFTGVLAGCSTGGNDSKENVKTSIKVMYYDERSFYQQYGMLFAAMNPNIEIEVVSTQSVRYEEGKDMKKAMQDFLDEQKPDVLMLSTEEYKRMAGEGKLYNLESFIKKDKYDLEGIAPGIIDYIKQQSDGVLYGLSPNFYSQALFYNKDLFTKYGVPFPEDRMSWESVLQLAARFPTTGTKENRIYGLKPGYNPNLYYFGLSIGSSQGLSYINPTTKQMTINTDSWKAAFELADKAMKSGALYTEDPNGQMTQNSTYESYLLRDPFISGKVAMTMEGNYIMDQLKEAKNVLKDKGIKNWDVVTVPVNPQQPDESTGMSINQIFSIDAKSSNTDAAWKFISYVNGDEFARVTSKVQNGGFPARTKYLDNGEGHHMEAFYSLKPVQSNMYKDFDKLPQDFFQKFDGVTQQEMQGVTDGKTTIADALDNIQAKGQQLLTEESNKAGKDGKTDPQPSESSKAVEQSSGVTSSAVAQ</sequence>
<feature type="region of interest" description="Disordered" evidence="1">
    <location>
        <begin position="448"/>
        <end position="486"/>
    </location>
</feature>
<dbReference type="InterPro" id="IPR006059">
    <property type="entry name" value="SBP"/>
</dbReference>
<accession>A0ABV1KR93</accession>
<keyword evidence="4" id="KW-1185">Reference proteome</keyword>
<dbReference type="Pfam" id="PF01547">
    <property type="entry name" value="SBP_bac_1"/>
    <property type="match status" value="1"/>
</dbReference>
<evidence type="ECO:0000256" key="1">
    <source>
        <dbReference type="SAM" id="MobiDB-lite"/>
    </source>
</evidence>
<dbReference type="PANTHER" id="PTHR43649">
    <property type="entry name" value="ARABINOSE-BINDING PROTEIN-RELATED"/>
    <property type="match status" value="1"/>
</dbReference>
<comment type="caution">
    <text evidence="3">The sequence shown here is derived from an EMBL/GenBank/DDBJ whole genome shotgun (WGS) entry which is preliminary data.</text>
</comment>
<dbReference type="SUPFAM" id="SSF53850">
    <property type="entry name" value="Periplasmic binding protein-like II"/>
    <property type="match status" value="1"/>
</dbReference>
<dbReference type="EMBL" id="JASKHM010000003">
    <property type="protein sequence ID" value="MEQ4482126.1"/>
    <property type="molecule type" value="Genomic_DNA"/>
</dbReference>
<feature type="signal peptide" evidence="2">
    <location>
        <begin position="1"/>
        <end position="21"/>
    </location>
</feature>
<gene>
    <name evidence="3" type="ORF">QJS35_06925</name>
</gene>